<accession>I7Z9D2</accession>
<keyword evidence="3" id="KW-1185">Reference proteome</keyword>
<proteinExistence type="predicted"/>
<evidence type="ECO:0000313" key="2">
    <source>
        <dbReference type="EMBL" id="EIT68287.1"/>
    </source>
</evidence>
<evidence type="ECO:0000313" key="3">
    <source>
        <dbReference type="Proteomes" id="UP000003704"/>
    </source>
</evidence>
<evidence type="ECO:0000256" key="1">
    <source>
        <dbReference type="SAM" id="MobiDB-lite"/>
    </source>
</evidence>
<dbReference type="EMBL" id="AKGD01000003">
    <property type="protein sequence ID" value="EIT68287.1"/>
    <property type="molecule type" value="Genomic_DNA"/>
</dbReference>
<dbReference type="Proteomes" id="UP000003704">
    <property type="component" value="Unassembled WGS sequence"/>
</dbReference>
<feature type="region of interest" description="Disordered" evidence="1">
    <location>
        <begin position="1"/>
        <end position="48"/>
    </location>
</feature>
<reference evidence="2 3" key="1">
    <citation type="journal article" date="2012" name="J. Bacteriol.">
        <title>Genome Sequence of n-Alkane-Degrading Hydrocarboniphaga effusa Strain AP103T (ATCC BAA-332T).</title>
        <authorList>
            <person name="Chang H.K."/>
            <person name="Zylstra G.J."/>
            <person name="Chae J.C."/>
        </authorList>
    </citation>
    <scope>NUCLEOTIDE SEQUENCE [LARGE SCALE GENOMIC DNA]</scope>
    <source>
        <strain evidence="2 3">AP103</strain>
    </source>
</reference>
<feature type="compositionally biased region" description="Low complexity" evidence="1">
    <location>
        <begin position="39"/>
        <end position="48"/>
    </location>
</feature>
<name>I7Z9D2_9GAMM</name>
<comment type="caution">
    <text evidence="2">The sequence shown here is derived from an EMBL/GenBank/DDBJ whole genome shotgun (WGS) entry which is preliminary data.</text>
</comment>
<dbReference type="AlphaFoldDB" id="I7Z9D2"/>
<gene>
    <name evidence="2" type="ORF">WQQ_34820</name>
</gene>
<organism evidence="2 3">
    <name type="scientific">Hydrocarboniphaga effusa AP103</name>
    <dbReference type="NCBI Taxonomy" id="1172194"/>
    <lineage>
        <taxon>Bacteria</taxon>
        <taxon>Pseudomonadati</taxon>
        <taxon>Pseudomonadota</taxon>
        <taxon>Gammaproteobacteria</taxon>
        <taxon>Nevskiales</taxon>
        <taxon>Nevskiaceae</taxon>
        <taxon>Hydrocarboniphaga</taxon>
    </lineage>
</organism>
<sequence>MWGRSAHFSGWPSPGATRRPLPPVGEGTGMEALTPSPPAACASTPAAD</sequence>
<protein>
    <submittedName>
        <fullName evidence="2">Uncharacterized protein</fullName>
    </submittedName>
</protein>